<dbReference type="EMBL" id="JAANOU010000001">
    <property type="protein sequence ID" value="NIH79168.1"/>
    <property type="molecule type" value="Genomic_DNA"/>
</dbReference>
<accession>A0ABX0SRK5</accession>
<evidence type="ECO:0000259" key="1">
    <source>
        <dbReference type="Pfam" id="PF13649"/>
    </source>
</evidence>
<dbReference type="Proteomes" id="UP000754495">
    <property type="component" value="Unassembled WGS sequence"/>
</dbReference>
<dbReference type="InterPro" id="IPR041698">
    <property type="entry name" value="Methyltransf_25"/>
</dbReference>
<dbReference type="GO" id="GO:0008168">
    <property type="term" value="F:methyltransferase activity"/>
    <property type="evidence" value="ECO:0007669"/>
    <property type="project" value="UniProtKB-KW"/>
</dbReference>
<evidence type="ECO:0000313" key="3">
    <source>
        <dbReference type="Proteomes" id="UP000754495"/>
    </source>
</evidence>
<gene>
    <name evidence="2" type="ORF">FHX46_001698</name>
</gene>
<keyword evidence="2" id="KW-0489">Methyltransferase</keyword>
<dbReference type="SUPFAM" id="SSF53335">
    <property type="entry name" value="S-adenosyl-L-methionine-dependent methyltransferases"/>
    <property type="match status" value="1"/>
</dbReference>
<proteinExistence type="predicted"/>
<dbReference type="PANTHER" id="PTHR42912">
    <property type="entry name" value="METHYLTRANSFERASE"/>
    <property type="match status" value="1"/>
</dbReference>
<dbReference type="Gene3D" id="3.40.50.150">
    <property type="entry name" value="Vaccinia Virus protein VP39"/>
    <property type="match status" value="1"/>
</dbReference>
<name>A0ABX0SRK5_9PSEU</name>
<organism evidence="2 3">
    <name type="scientific">Amycolatopsis viridis</name>
    <dbReference type="NCBI Taxonomy" id="185678"/>
    <lineage>
        <taxon>Bacteria</taxon>
        <taxon>Bacillati</taxon>
        <taxon>Actinomycetota</taxon>
        <taxon>Actinomycetes</taxon>
        <taxon>Pseudonocardiales</taxon>
        <taxon>Pseudonocardiaceae</taxon>
        <taxon>Amycolatopsis</taxon>
    </lineage>
</organism>
<dbReference type="InterPro" id="IPR029063">
    <property type="entry name" value="SAM-dependent_MTases_sf"/>
</dbReference>
<protein>
    <submittedName>
        <fullName evidence="2">SAM-dependent methyltransferase</fullName>
    </submittedName>
</protein>
<feature type="domain" description="Methyltransferase" evidence="1">
    <location>
        <begin position="40"/>
        <end position="128"/>
    </location>
</feature>
<evidence type="ECO:0000313" key="2">
    <source>
        <dbReference type="EMBL" id="NIH79168.1"/>
    </source>
</evidence>
<comment type="caution">
    <text evidence="2">The sequence shown here is derived from an EMBL/GenBank/DDBJ whole genome shotgun (WGS) entry which is preliminary data.</text>
</comment>
<dbReference type="RefSeq" id="WP_167112189.1">
    <property type="nucleotide sequence ID" value="NZ_JAANOU010000001.1"/>
</dbReference>
<dbReference type="InterPro" id="IPR050508">
    <property type="entry name" value="Methyltransf_Superfamily"/>
</dbReference>
<sequence length="242" mass="26436">MTEAFFALFSGLPRQGPGSDATTRRLLDLAGPLPARARALDLGCGPGRSALVLAKAGARVIGLDTHRPFLDHLARAAEGLDVETVHASMAAPPFADRTFDLLWAESSVFVLGFDAALRTWRRLLNPGGVLVLTECEWSTETPSLAAREFWDRHYPLRTREENTAAATAAGYRVEAVFPQPDSDWWDEYYGPLSARADAAVTTDPAMVAAVAAAREEIAMRRDNGHEYRYTGFVLRDSRSSGQ</sequence>
<reference evidence="2 3" key="1">
    <citation type="submission" date="2020-03" db="EMBL/GenBank/DDBJ databases">
        <title>Sequencing the genomes of 1000 actinobacteria strains.</title>
        <authorList>
            <person name="Klenk H.-P."/>
        </authorList>
    </citation>
    <scope>NUCLEOTIDE SEQUENCE [LARGE SCALE GENOMIC DNA]</scope>
    <source>
        <strain evidence="2 3">DSM 45668</strain>
    </source>
</reference>
<dbReference type="CDD" id="cd02440">
    <property type="entry name" value="AdoMet_MTases"/>
    <property type="match status" value="1"/>
</dbReference>
<keyword evidence="3" id="KW-1185">Reference proteome</keyword>
<dbReference type="PANTHER" id="PTHR42912:SF93">
    <property type="entry name" value="N6-ADENOSINE-METHYLTRANSFERASE TMT1A"/>
    <property type="match status" value="1"/>
</dbReference>
<dbReference type="Pfam" id="PF13649">
    <property type="entry name" value="Methyltransf_25"/>
    <property type="match status" value="1"/>
</dbReference>
<dbReference type="GO" id="GO:0032259">
    <property type="term" value="P:methylation"/>
    <property type="evidence" value="ECO:0007669"/>
    <property type="project" value="UniProtKB-KW"/>
</dbReference>
<keyword evidence="2" id="KW-0808">Transferase</keyword>